<name>A0A1X7AHI4_9GAMM</name>
<feature type="signal peptide" evidence="1">
    <location>
        <begin position="1"/>
        <end position="33"/>
    </location>
</feature>
<keyword evidence="3" id="KW-0540">Nuclease</keyword>
<proteinExistence type="predicted"/>
<keyword evidence="3" id="KW-0255">Endonuclease</keyword>
<accession>A0A1X7AHI4</accession>
<dbReference type="GO" id="GO:0004527">
    <property type="term" value="F:exonuclease activity"/>
    <property type="evidence" value="ECO:0007669"/>
    <property type="project" value="UniProtKB-KW"/>
</dbReference>
<feature type="chain" id="PRO_5010866508" evidence="1">
    <location>
        <begin position="34"/>
        <end position="302"/>
    </location>
</feature>
<keyword evidence="3" id="KW-0378">Hydrolase</keyword>
<reference evidence="3 4" key="1">
    <citation type="submission" date="2017-03" db="EMBL/GenBank/DDBJ databases">
        <authorList>
            <person name="Afonso C.L."/>
            <person name="Miller P.J."/>
            <person name="Scott M.A."/>
            <person name="Spackman E."/>
            <person name="Goraichik I."/>
            <person name="Dimitrov K.M."/>
            <person name="Suarez D.L."/>
            <person name="Swayne D.E."/>
        </authorList>
    </citation>
    <scope>NUCLEOTIDE SEQUENCE [LARGE SCALE GENOMIC DNA]</scope>
    <source>
        <strain evidence="3">SB41UT1</strain>
    </source>
</reference>
<evidence type="ECO:0000313" key="4">
    <source>
        <dbReference type="Proteomes" id="UP000196573"/>
    </source>
</evidence>
<organism evidence="3 4">
    <name type="scientific">Parendozoicomonas haliclonae</name>
    <dbReference type="NCBI Taxonomy" id="1960125"/>
    <lineage>
        <taxon>Bacteria</taxon>
        <taxon>Pseudomonadati</taxon>
        <taxon>Pseudomonadota</taxon>
        <taxon>Gammaproteobacteria</taxon>
        <taxon>Oceanospirillales</taxon>
        <taxon>Endozoicomonadaceae</taxon>
        <taxon>Parendozoicomonas</taxon>
    </lineage>
</organism>
<dbReference type="InterPro" id="IPR036691">
    <property type="entry name" value="Endo/exonu/phosph_ase_sf"/>
</dbReference>
<dbReference type="EMBL" id="FWPT01000003">
    <property type="protein sequence ID" value="SMA42901.1"/>
    <property type="molecule type" value="Genomic_DNA"/>
</dbReference>
<feature type="domain" description="Endonuclease/exonuclease/phosphatase" evidence="2">
    <location>
        <begin position="50"/>
        <end position="293"/>
    </location>
</feature>
<protein>
    <submittedName>
        <fullName evidence="3">Endonuclease/Exonuclease/phosphatase family protein</fullName>
    </submittedName>
</protein>
<dbReference type="GO" id="GO:0004519">
    <property type="term" value="F:endonuclease activity"/>
    <property type="evidence" value="ECO:0007669"/>
    <property type="project" value="UniProtKB-KW"/>
</dbReference>
<keyword evidence="3" id="KW-0269">Exonuclease</keyword>
<dbReference type="Pfam" id="PF03372">
    <property type="entry name" value="Exo_endo_phos"/>
    <property type="match status" value="1"/>
</dbReference>
<dbReference type="OrthoDB" id="395856at2"/>
<gene>
    <name evidence="3" type="ORF">EHSB41UT_01522</name>
</gene>
<dbReference type="RefSeq" id="WP_087108479.1">
    <property type="nucleotide sequence ID" value="NZ_CBCSCN010000025.1"/>
</dbReference>
<evidence type="ECO:0000259" key="2">
    <source>
        <dbReference type="Pfam" id="PF03372"/>
    </source>
</evidence>
<keyword evidence="1" id="KW-0732">Signal</keyword>
<sequence length="302" mass="34703">MPFDQEVPCRRQRQSAKLLIWLLLLSLCLPVWANKDHQKAANKPDSLRIGTWNLEWFRPDYRPDQPQRRSNKDFQALAAIIHEIEPDILAIQEASSETFLGKIINPDQYTTVLENRDNDQRAGFLIRKSIAWTRHPDLNLDLGHQGLRRGVHIEVPLKQGSLHLLSIHLASGCWQGSPDSSKKGCLRLKRQFPALKNWLSSAAKDTDQVVILGDFNRRLSRQDTLWKQLSSAAKSHHNLQLLTEQITSHCPSKRKPGRLIDHILLSSVSKTAPQVIEYTWPASLHRERHLSDHCPLYMDFLP</sequence>
<evidence type="ECO:0000256" key="1">
    <source>
        <dbReference type="SAM" id="SignalP"/>
    </source>
</evidence>
<keyword evidence="4" id="KW-1185">Reference proteome</keyword>
<dbReference type="Gene3D" id="3.60.10.10">
    <property type="entry name" value="Endonuclease/exonuclease/phosphatase"/>
    <property type="match status" value="1"/>
</dbReference>
<dbReference type="Proteomes" id="UP000196573">
    <property type="component" value="Unassembled WGS sequence"/>
</dbReference>
<dbReference type="AlphaFoldDB" id="A0A1X7AHI4"/>
<dbReference type="InterPro" id="IPR005135">
    <property type="entry name" value="Endo/exonuclease/phosphatase"/>
</dbReference>
<evidence type="ECO:0000313" key="3">
    <source>
        <dbReference type="EMBL" id="SMA42901.1"/>
    </source>
</evidence>
<dbReference type="SUPFAM" id="SSF56219">
    <property type="entry name" value="DNase I-like"/>
    <property type="match status" value="1"/>
</dbReference>